<dbReference type="EMBL" id="GGEC01000578">
    <property type="protein sequence ID" value="MBW81061.1"/>
    <property type="molecule type" value="Transcribed_RNA"/>
</dbReference>
<dbReference type="AlphaFoldDB" id="A0A2P2IIP3"/>
<organism evidence="2">
    <name type="scientific">Rhizophora mucronata</name>
    <name type="common">Asiatic mangrove</name>
    <dbReference type="NCBI Taxonomy" id="61149"/>
    <lineage>
        <taxon>Eukaryota</taxon>
        <taxon>Viridiplantae</taxon>
        <taxon>Streptophyta</taxon>
        <taxon>Embryophyta</taxon>
        <taxon>Tracheophyta</taxon>
        <taxon>Spermatophyta</taxon>
        <taxon>Magnoliopsida</taxon>
        <taxon>eudicotyledons</taxon>
        <taxon>Gunneridae</taxon>
        <taxon>Pentapetalae</taxon>
        <taxon>rosids</taxon>
        <taxon>fabids</taxon>
        <taxon>Malpighiales</taxon>
        <taxon>Rhizophoraceae</taxon>
        <taxon>Rhizophora</taxon>
    </lineage>
</organism>
<feature type="transmembrane region" description="Helical" evidence="1">
    <location>
        <begin position="20"/>
        <end position="39"/>
    </location>
</feature>
<evidence type="ECO:0000256" key="1">
    <source>
        <dbReference type="SAM" id="Phobius"/>
    </source>
</evidence>
<proteinExistence type="predicted"/>
<keyword evidence="1" id="KW-1133">Transmembrane helix</keyword>
<protein>
    <submittedName>
        <fullName evidence="2">Uncharacterized protein</fullName>
    </submittedName>
</protein>
<reference evidence="2" key="1">
    <citation type="submission" date="2018-02" db="EMBL/GenBank/DDBJ databases">
        <title>Rhizophora mucronata_Transcriptome.</title>
        <authorList>
            <person name="Meera S.P."/>
            <person name="Sreeshan A."/>
            <person name="Augustine A."/>
        </authorList>
    </citation>
    <scope>NUCLEOTIDE SEQUENCE</scope>
    <source>
        <tissue evidence="2">Leaf</tissue>
    </source>
</reference>
<name>A0A2P2IIP3_RHIMU</name>
<sequence>MNFLSSLSGRSMSRILMISWFGPLITGWLVFAAGNLILAKKMA</sequence>
<evidence type="ECO:0000313" key="2">
    <source>
        <dbReference type="EMBL" id="MBW81061.1"/>
    </source>
</evidence>
<accession>A0A2P2IIP3</accession>
<keyword evidence="1" id="KW-0472">Membrane</keyword>
<keyword evidence="1" id="KW-0812">Transmembrane</keyword>